<feature type="compositionally biased region" description="Low complexity" evidence="12">
    <location>
        <begin position="1750"/>
        <end position="1764"/>
    </location>
</feature>
<evidence type="ECO:0000256" key="8">
    <source>
        <dbReference type="ARBA" id="ARBA00023319"/>
    </source>
</evidence>
<dbReference type="PANTHER" id="PTHR47091:SF1">
    <property type="entry name" value="ALPHA-PROTEIN KINASE 3"/>
    <property type="match status" value="1"/>
</dbReference>
<evidence type="ECO:0000256" key="10">
    <source>
        <dbReference type="ARBA" id="ARBA00048679"/>
    </source>
</evidence>
<feature type="compositionally biased region" description="Basic and acidic residues" evidence="12">
    <location>
        <begin position="1113"/>
        <end position="1125"/>
    </location>
</feature>
<dbReference type="Gene3D" id="3.20.200.10">
    <property type="entry name" value="MHCK/EF2 kinase"/>
    <property type="match status" value="1"/>
</dbReference>
<dbReference type="PROSITE" id="PS50835">
    <property type="entry name" value="IG_LIKE"/>
    <property type="match status" value="2"/>
</dbReference>
<evidence type="ECO:0000256" key="11">
    <source>
        <dbReference type="SAM" id="Coils"/>
    </source>
</evidence>
<comment type="catalytic activity">
    <reaction evidence="10">
        <text>L-seryl-[protein] + ATP = O-phospho-L-seryl-[protein] + ADP + H(+)</text>
        <dbReference type="Rhea" id="RHEA:17989"/>
        <dbReference type="Rhea" id="RHEA-COMP:9863"/>
        <dbReference type="Rhea" id="RHEA-COMP:11604"/>
        <dbReference type="ChEBI" id="CHEBI:15378"/>
        <dbReference type="ChEBI" id="CHEBI:29999"/>
        <dbReference type="ChEBI" id="CHEBI:30616"/>
        <dbReference type="ChEBI" id="CHEBI:83421"/>
        <dbReference type="ChEBI" id="CHEBI:456216"/>
        <dbReference type="EC" id="2.7.11.1"/>
    </reaction>
</comment>
<feature type="region of interest" description="Disordered" evidence="12">
    <location>
        <begin position="1082"/>
        <end position="1166"/>
    </location>
</feature>
<evidence type="ECO:0000256" key="5">
    <source>
        <dbReference type="ARBA" id="ARBA00022737"/>
    </source>
</evidence>
<keyword evidence="8" id="KW-0393">Immunoglobulin domain</keyword>
<gene>
    <name evidence="15" type="ORF">GDO86_006107</name>
</gene>
<dbReference type="SMART" id="SM00409">
    <property type="entry name" value="IG"/>
    <property type="match status" value="2"/>
</dbReference>
<feature type="region of interest" description="Disordered" evidence="12">
    <location>
        <begin position="418"/>
        <end position="483"/>
    </location>
</feature>
<comment type="catalytic activity">
    <reaction evidence="9">
        <text>L-threonyl-[protein] + ATP = O-phospho-L-threonyl-[protein] + ADP + H(+)</text>
        <dbReference type="Rhea" id="RHEA:46608"/>
        <dbReference type="Rhea" id="RHEA-COMP:11060"/>
        <dbReference type="Rhea" id="RHEA-COMP:11605"/>
        <dbReference type="ChEBI" id="CHEBI:15378"/>
        <dbReference type="ChEBI" id="CHEBI:30013"/>
        <dbReference type="ChEBI" id="CHEBI:30616"/>
        <dbReference type="ChEBI" id="CHEBI:61977"/>
        <dbReference type="ChEBI" id="CHEBI:456216"/>
        <dbReference type="EC" id="2.7.11.1"/>
    </reaction>
</comment>
<evidence type="ECO:0000313" key="15">
    <source>
        <dbReference type="EMBL" id="KAG8440177.1"/>
    </source>
</evidence>
<dbReference type="PROSITE" id="PS51158">
    <property type="entry name" value="ALPHA_KINASE"/>
    <property type="match status" value="1"/>
</dbReference>
<dbReference type="InterPro" id="IPR011009">
    <property type="entry name" value="Kinase-like_dom_sf"/>
</dbReference>
<evidence type="ECO:0000256" key="1">
    <source>
        <dbReference type="ARBA" id="ARBA00008651"/>
    </source>
</evidence>
<feature type="domain" description="Alpha-type protein kinase" evidence="14">
    <location>
        <begin position="1514"/>
        <end position="1745"/>
    </location>
</feature>
<feature type="region of interest" description="Disordered" evidence="12">
    <location>
        <begin position="331"/>
        <end position="375"/>
    </location>
</feature>
<keyword evidence="6" id="KW-0418">Kinase</keyword>
<dbReference type="GO" id="GO:0055013">
    <property type="term" value="P:cardiac muscle cell development"/>
    <property type="evidence" value="ECO:0007669"/>
    <property type="project" value="TreeGrafter"/>
</dbReference>
<dbReference type="PANTHER" id="PTHR47091">
    <property type="entry name" value="ALPHA-PROTEIN KINASE 2-RELATED"/>
    <property type="match status" value="1"/>
</dbReference>
<keyword evidence="3" id="KW-0723">Serine/threonine-protein kinase</keyword>
<dbReference type="InterPro" id="IPR004166">
    <property type="entry name" value="a-kinase_dom"/>
</dbReference>
<dbReference type="Gene3D" id="2.60.40.10">
    <property type="entry name" value="Immunoglobulins"/>
    <property type="match status" value="2"/>
</dbReference>
<dbReference type="FunFam" id="2.60.40.10:FF:000069">
    <property type="entry name" value="Alpha-protein kinase 3"/>
    <property type="match status" value="1"/>
</dbReference>
<feature type="compositionally biased region" description="Basic and acidic residues" evidence="12">
    <location>
        <begin position="1082"/>
        <end position="1098"/>
    </location>
</feature>
<dbReference type="InterPro" id="IPR013098">
    <property type="entry name" value="Ig_I-set"/>
</dbReference>
<feature type="compositionally biased region" description="Polar residues" evidence="12">
    <location>
        <begin position="523"/>
        <end position="542"/>
    </location>
</feature>
<dbReference type="SMART" id="SM00811">
    <property type="entry name" value="Alpha_kinase"/>
    <property type="match status" value="1"/>
</dbReference>
<feature type="region of interest" description="Disordered" evidence="12">
    <location>
        <begin position="500"/>
        <end position="545"/>
    </location>
</feature>
<dbReference type="GO" id="GO:0005524">
    <property type="term" value="F:ATP binding"/>
    <property type="evidence" value="ECO:0007669"/>
    <property type="project" value="InterPro"/>
</dbReference>
<dbReference type="InterPro" id="IPR036179">
    <property type="entry name" value="Ig-like_dom_sf"/>
</dbReference>
<feature type="compositionally biased region" description="Basic and acidic residues" evidence="12">
    <location>
        <begin position="331"/>
        <end position="342"/>
    </location>
</feature>
<feature type="region of interest" description="Disordered" evidence="12">
    <location>
        <begin position="1290"/>
        <end position="1344"/>
    </location>
</feature>
<evidence type="ECO:0000256" key="9">
    <source>
        <dbReference type="ARBA" id="ARBA00047899"/>
    </source>
</evidence>
<feature type="compositionally biased region" description="Basic and acidic residues" evidence="12">
    <location>
        <begin position="350"/>
        <end position="367"/>
    </location>
</feature>
<comment type="similarity">
    <text evidence="1">Belongs to the protein kinase superfamily. Alpha-type protein kinase family. ALPK subfamily.</text>
</comment>
<feature type="compositionally biased region" description="Basic and acidic residues" evidence="12">
    <location>
        <begin position="438"/>
        <end position="448"/>
    </location>
</feature>
<keyword evidence="5" id="KW-0677">Repeat</keyword>
<protein>
    <recommendedName>
        <fullName evidence="2">non-specific serine/threonine protein kinase</fullName>
        <ecNumber evidence="2">2.7.11.1</ecNumber>
    </recommendedName>
</protein>
<dbReference type="SMART" id="SM00408">
    <property type="entry name" value="IGc2"/>
    <property type="match status" value="2"/>
</dbReference>
<dbReference type="InterPro" id="IPR003599">
    <property type="entry name" value="Ig_sub"/>
</dbReference>
<dbReference type="InterPro" id="IPR007110">
    <property type="entry name" value="Ig-like_dom"/>
</dbReference>
<dbReference type="EC" id="2.7.11.1" evidence="2"/>
<evidence type="ECO:0000259" key="14">
    <source>
        <dbReference type="PROSITE" id="PS51158"/>
    </source>
</evidence>
<dbReference type="InterPro" id="IPR013783">
    <property type="entry name" value="Ig-like_fold"/>
</dbReference>
<evidence type="ECO:0000256" key="12">
    <source>
        <dbReference type="SAM" id="MobiDB-lite"/>
    </source>
</evidence>
<evidence type="ECO:0000313" key="16">
    <source>
        <dbReference type="Proteomes" id="UP000812440"/>
    </source>
</evidence>
<feature type="domain" description="Ig-like" evidence="13">
    <location>
        <begin position="1398"/>
        <end position="1486"/>
    </location>
</feature>
<feature type="compositionally biased region" description="Low complexity" evidence="12">
    <location>
        <begin position="19"/>
        <end position="37"/>
    </location>
</feature>
<keyword evidence="16" id="KW-1185">Reference proteome</keyword>
<feature type="domain" description="Ig-like" evidence="13">
    <location>
        <begin position="87"/>
        <end position="178"/>
    </location>
</feature>
<keyword evidence="4" id="KW-0808">Transferase</keyword>
<feature type="region of interest" description="Disordered" evidence="12">
    <location>
        <begin position="1"/>
        <end position="63"/>
    </location>
</feature>
<dbReference type="InterPro" id="IPR003598">
    <property type="entry name" value="Ig_sub2"/>
</dbReference>
<dbReference type="FunFam" id="3.20.200.10:FF:000003">
    <property type="entry name" value="alpha-protein kinase 3"/>
    <property type="match status" value="1"/>
</dbReference>
<keyword evidence="7" id="KW-1015">Disulfide bond</keyword>
<dbReference type="Proteomes" id="UP000812440">
    <property type="component" value="Chromosome 3"/>
</dbReference>
<organism evidence="15 16">
    <name type="scientific">Hymenochirus boettgeri</name>
    <name type="common">Congo dwarf clawed frog</name>
    <dbReference type="NCBI Taxonomy" id="247094"/>
    <lineage>
        <taxon>Eukaryota</taxon>
        <taxon>Metazoa</taxon>
        <taxon>Chordata</taxon>
        <taxon>Craniata</taxon>
        <taxon>Vertebrata</taxon>
        <taxon>Euteleostomi</taxon>
        <taxon>Amphibia</taxon>
        <taxon>Batrachia</taxon>
        <taxon>Anura</taxon>
        <taxon>Pipoidea</taxon>
        <taxon>Pipidae</taxon>
        <taxon>Pipinae</taxon>
        <taxon>Hymenochirus</taxon>
    </lineage>
</organism>
<accession>A0A8T2J9B5</accession>
<proteinExistence type="inferred from homology"/>
<dbReference type="OrthoDB" id="301415at2759"/>
<dbReference type="Pfam" id="PF02816">
    <property type="entry name" value="Alpha_kinase"/>
    <property type="match status" value="1"/>
</dbReference>
<feature type="coiled-coil region" evidence="11">
    <location>
        <begin position="646"/>
        <end position="690"/>
    </location>
</feature>
<sequence>MGTRRPMSRTPSTNGRFYDSLGSSNGSASESDESNGSTYSPRADSRSYLLNVRPENSRSSTSRYSAYTLGRTTFCNIISQLTEETQPSFETTLKARAVSEGCDAKFICMVSGYPEPEVTWYKDDEEMDRYCGLPKYEIFRNGNRHTLQIYKCGEEDAAIYQASARNSKGIVSCSGVLEVGTMTEYQIHQRWFAKLKRKAEAKMREIEQSRRQVKKNLEQEESLRKLSPERIQRKRRFSLEKKVEDTTSSIMGNEDLIKVDIPDPNSRLQEEVPSTTQQQNGVSGLLEIDKSLEKDVVTNGYAVPDKIEENGKEFLAYVYETVESITKKTNESYAKKKKKDDDPPSVSLAEAKREEASTAHSQKKEEGISPPPRRLRFYKDLSTSKVEEKMDTQTVPVTSNRRFVNNTAFPKLGKFVSKDTKKLKEAVGPTSKGTEGSCLKKDQEKNEETLNSDESMQVTQKENNLPAHGRDQKSNSEFLVSNNKHDANVLKKFGPRAKIIELPKAAPRRTREQRDSSFECKPTNVNTGKVLSEASSSENNRGQDVKPICDVLQHPQADPKPEPSSSVNSHSTFDIPGQCFKKIDTQEVVPFTNPPKSTLVCGPKEKSQNLELPVKETQDIEILPETITASEDPHEDTSRVETITKLKHLEIEYMALQKAYALLQQQLELSQKAEQEAIKAEEITECQENQVHKQIIPEQNDTKIERGTCNNKEEVTSLSSSVSELMETDSVKAEVDDVPQIEEGTGLENIKGETSPVLFQNNTEFMAEYSFKEDSCVKDVCLAKMEDVELEDNTQCFLTQKDKMDVENITDMFNIAKPKEVCRKVIEVEASLPIEIEMLEDVNQSVQLDEIKQDKLQDRKDYNEPFSDQTFPTSISEDPSKLKLVPATMETGITPFSTVLSCSETQTDIQETSSPENSLETSIPGASLAEFSLSSGTNQSVATLLRDVKATLESSIDKDVECLSEASSSSGLSPLGISSPEEYFVESSLSLPNQEEEIIVPIPFCTEANSIPVNVQELLPDVERSENIQDFSIPLEQQKNNEVQSDIIIIEESKQDQSLVTTLKNSLLMLFNIKPANDAVNKTETKERNKSKGIRIESPEEICSPEESLSPLNDREKFRSDKYIESPKSAESMHSSSTSGKLTPNSEEDTSQNADSLQTSPTSRRKVNEFLKTSLVQEGQSILPIPIISRGSNDLHEEILLTKNDLGFSPTMARKIEAKIAADSDFPSMIPVPSIVVGSLPAENTFENLLSDFKKENNRKWRSTENLSVIPAATPQELASGARRKIYLPKTKQLENAETGSTGSLTPPSKQESPCVSPGQARRNTSLLPSHSPPVAKRSPGTARKMTKLEVPKIYEEFSDNETTLGDLSLKAKELDVFAKEEVHPTEIKKVNDPFKAPQVIRKIRAEQFSDSSVNLKLWCQFFNILNDSVITWYKDEVQVAKVHRSSGDEGQVALAIVQASTKDCGVYQCTIENDFGTDSTDCLLSAEILSGFITKEEVEVGEEIEMTQMVFAKGLTDSGYWGDKFFGRIVMEDAHVGEGFLRKSCRMKAIYGLEPIFDSGKTCIIKIRNLIVFGTKNENSLVEKNYEITIQECKIQNTTREYCKIFAAECRAVPNFGQVPEILPLNLIYRPANNIPYATIEEDLEGRFQKFCIIDLAGKLHIKNSSDIEQKCCTFQHWVFQWTNGNVLVTALEGVRWKLTNIQIATKSKGYQGLKESCNPSVLEEFPLVHQCNQFCEMLGLKSLKATESLQPPSKLKGSKSPSMGRKATSAQSSPQIQKKALASPQSARKGGVSPKVTRKVTDTADSVLSDRNKGNHAKSP</sequence>
<evidence type="ECO:0000256" key="7">
    <source>
        <dbReference type="ARBA" id="ARBA00023157"/>
    </source>
</evidence>
<feature type="compositionally biased region" description="Polar residues" evidence="12">
    <location>
        <begin position="1294"/>
        <end position="1314"/>
    </location>
</feature>
<feature type="coiled-coil region" evidence="11">
    <location>
        <begin position="192"/>
        <end position="223"/>
    </location>
</feature>
<name>A0A8T2J9B5_9PIPI</name>
<comment type="caution">
    <text evidence="15">The sequence shown here is derived from an EMBL/GenBank/DDBJ whole genome shotgun (WGS) entry which is preliminary data.</text>
</comment>
<evidence type="ECO:0000256" key="2">
    <source>
        <dbReference type="ARBA" id="ARBA00012513"/>
    </source>
</evidence>
<reference evidence="15" key="1">
    <citation type="thesis" date="2020" institute="ProQuest LLC" country="789 East Eisenhower Parkway, Ann Arbor, MI, USA">
        <title>Comparative Genomics and Chromosome Evolution.</title>
        <authorList>
            <person name="Mudd A.B."/>
        </authorList>
    </citation>
    <scope>NUCLEOTIDE SEQUENCE</scope>
    <source>
        <strain evidence="15">Female2</strain>
        <tissue evidence="15">Blood</tissue>
    </source>
</reference>
<feature type="region of interest" description="Disordered" evidence="12">
    <location>
        <begin position="1750"/>
        <end position="1822"/>
    </location>
</feature>
<keyword evidence="11" id="KW-0175">Coiled coil</keyword>
<dbReference type="Pfam" id="PF07679">
    <property type="entry name" value="I-set"/>
    <property type="match status" value="2"/>
</dbReference>
<feature type="compositionally biased region" description="Polar residues" evidence="12">
    <location>
        <begin position="452"/>
        <end position="463"/>
    </location>
</feature>
<dbReference type="GO" id="GO:0005634">
    <property type="term" value="C:nucleus"/>
    <property type="evidence" value="ECO:0007669"/>
    <property type="project" value="TreeGrafter"/>
</dbReference>
<dbReference type="SUPFAM" id="SSF56112">
    <property type="entry name" value="Protein kinase-like (PK-like)"/>
    <property type="match status" value="1"/>
</dbReference>
<evidence type="ECO:0000259" key="13">
    <source>
        <dbReference type="PROSITE" id="PS50835"/>
    </source>
</evidence>
<evidence type="ECO:0000256" key="6">
    <source>
        <dbReference type="ARBA" id="ARBA00022777"/>
    </source>
</evidence>
<evidence type="ECO:0000256" key="4">
    <source>
        <dbReference type="ARBA" id="ARBA00022679"/>
    </source>
</evidence>
<feature type="compositionally biased region" description="Basic and acidic residues" evidence="12">
    <location>
        <begin position="509"/>
        <end position="518"/>
    </location>
</feature>
<dbReference type="SUPFAM" id="SSF48726">
    <property type="entry name" value="Immunoglobulin"/>
    <property type="match status" value="2"/>
</dbReference>
<feature type="compositionally biased region" description="Polar residues" evidence="12">
    <location>
        <begin position="1132"/>
        <end position="1162"/>
    </location>
</feature>
<dbReference type="EMBL" id="JAACNH010000006">
    <property type="protein sequence ID" value="KAG8440177.1"/>
    <property type="molecule type" value="Genomic_DNA"/>
</dbReference>
<dbReference type="CDD" id="cd16973">
    <property type="entry name" value="Alpha_kinase_ALPK3"/>
    <property type="match status" value="1"/>
</dbReference>
<evidence type="ECO:0000256" key="3">
    <source>
        <dbReference type="ARBA" id="ARBA00022527"/>
    </source>
</evidence>
<dbReference type="GO" id="GO:0004674">
    <property type="term" value="F:protein serine/threonine kinase activity"/>
    <property type="evidence" value="ECO:0007669"/>
    <property type="project" value="UniProtKB-KW"/>
</dbReference>